<sequence>MDCNGVDHPSASGGASEWLRPSYGRSQPVAHAQGGVGRPVLPRAAAPAQHREGAALGEEKPTTAPLPAAAASAQSATAAPRLLRAAEIAAKRRHPKRRERDAENLKNAKVTVRFNEDEAVLLRERASERGVSVSAYIARKALADDGAVAESRDEQLDAAIEELVAVRPQLAGIGRNVNQIARLGNMGVPQEPGPVSGVLTAATELARQVRAAVADIDRAGMRLAKGAGR</sequence>
<organism evidence="2 3">
    <name type="scientific">Kitasatospora cystarginea</name>
    <dbReference type="NCBI Taxonomy" id="58350"/>
    <lineage>
        <taxon>Bacteria</taxon>
        <taxon>Bacillati</taxon>
        <taxon>Actinomycetota</taxon>
        <taxon>Actinomycetes</taxon>
        <taxon>Kitasatosporales</taxon>
        <taxon>Streptomycetaceae</taxon>
        <taxon>Kitasatospora</taxon>
    </lineage>
</organism>
<gene>
    <name evidence="2" type="ORF">GCM10010430_55380</name>
</gene>
<evidence type="ECO:0000313" key="3">
    <source>
        <dbReference type="Proteomes" id="UP001500305"/>
    </source>
</evidence>
<feature type="region of interest" description="Disordered" evidence="1">
    <location>
        <begin position="1"/>
        <end position="77"/>
    </location>
</feature>
<dbReference type="EMBL" id="BAAATR010000029">
    <property type="protein sequence ID" value="GAA2263720.1"/>
    <property type="molecule type" value="Genomic_DNA"/>
</dbReference>
<reference evidence="2 3" key="1">
    <citation type="journal article" date="2019" name="Int. J. Syst. Evol. Microbiol.">
        <title>The Global Catalogue of Microorganisms (GCM) 10K type strain sequencing project: providing services to taxonomists for standard genome sequencing and annotation.</title>
        <authorList>
            <consortium name="The Broad Institute Genomics Platform"/>
            <consortium name="The Broad Institute Genome Sequencing Center for Infectious Disease"/>
            <person name="Wu L."/>
            <person name="Ma J."/>
        </authorList>
    </citation>
    <scope>NUCLEOTIDE SEQUENCE [LARGE SCALE GENOMIC DNA]</scope>
    <source>
        <strain evidence="2 3">JCM 7356</strain>
    </source>
</reference>
<name>A0ABN3EMI1_9ACTN</name>
<evidence type="ECO:0000313" key="2">
    <source>
        <dbReference type="EMBL" id="GAA2263720.1"/>
    </source>
</evidence>
<evidence type="ECO:0008006" key="4">
    <source>
        <dbReference type="Google" id="ProtNLM"/>
    </source>
</evidence>
<accession>A0ABN3EMI1</accession>
<comment type="caution">
    <text evidence="2">The sequence shown here is derived from an EMBL/GenBank/DDBJ whole genome shotgun (WGS) entry which is preliminary data.</text>
</comment>
<evidence type="ECO:0000256" key="1">
    <source>
        <dbReference type="SAM" id="MobiDB-lite"/>
    </source>
</evidence>
<dbReference type="Pfam" id="PF21983">
    <property type="entry name" value="NikA-like"/>
    <property type="match status" value="1"/>
</dbReference>
<dbReference type="InterPro" id="IPR053842">
    <property type="entry name" value="NikA-like"/>
</dbReference>
<proteinExistence type="predicted"/>
<feature type="compositionally biased region" description="Basic and acidic residues" evidence="1">
    <location>
        <begin position="49"/>
        <end position="61"/>
    </location>
</feature>
<keyword evidence="3" id="KW-1185">Reference proteome</keyword>
<protein>
    <recommendedName>
        <fullName evidence="4">Bacterial mobilisation domain-containing protein</fullName>
    </recommendedName>
</protein>
<dbReference type="Proteomes" id="UP001500305">
    <property type="component" value="Unassembled WGS sequence"/>
</dbReference>
<feature type="compositionally biased region" description="Low complexity" evidence="1">
    <location>
        <begin position="62"/>
        <end position="77"/>
    </location>
</feature>